<comment type="catalytic activity">
    <reaction evidence="2">
        <text>cytidine(34) in elongator tRNA(Met) + acetate + ATP = N(4)-acetylcytidine(34) in elongator tRNA(Met) + AMP + diphosphate</text>
        <dbReference type="Rhea" id="RHEA:58144"/>
        <dbReference type="Rhea" id="RHEA-COMP:10693"/>
        <dbReference type="Rhea" id="RHEA-COMP:10694"/>
        <dbReference type="ChEBI" id="CHEBI:30089"/>
        <dbReference type="ChEBI" id="CHEBI:30616"/>
        <dbReference type="ChEBI" id="CHEBI:33019"/>
        <dbReference type="ChEBI" id="CHEBI:74900"/>
        <dbReference type="ChEBI" id="CHEBI:82748"/>
        <dbReference type="ChEBI" id="CHEBI:456215"/>
    </reaction>
</comment>
<dbReference type="Gene3D" id="3.40.50.620">
    <property type="entry name" value="HUPs"/>
    <property type="match status" value="1"/>
</dbReference>
<keyword evidence="2" id="KW-0963">Cytoplasm</keyword>
<dbReference type="AlphaFoldDB" id="A0A318XJV8"/>
<dbReference type="GO" id="GO:0005524">
    <property type="term" value="F:ATP binding"/>
    <property type="evidence" value="ECO:0007669"/>
    <property type="project" value="UniProtKB-KW"/>
</dbReference>
<feature type="binding site" evidence="2">
    <location>
        <begin position="196"/>
        <end position="197"/>
    </location>
    <ligand>
        <name>ATP</name>
        <dbReference type="ChEBI" id="CHEBI:30616"/>
    </ligand>
</feature>
<dbReference type="GO" id="GO:0016879">
    <property type="term" value="F:ligase activity, forming carbon-nitrogen bonds"/>
    <property type="evidence" value="ECO:0007669"/>
    <property type="project" value="UniProtKB-UniRule"/>
</dbReference>
<evidence type="ECO:0000313" key="3">
    <source>
        <dbReference type="EMBL" id="PYG87610.1"/>
    </source>
</evidence>
<protein>
    <recommendedName>
        <fullName evidence="2">tRNA(Met) cytidine acetate ligase</fullName>
        <ecNumber evidence="2">6.3.4.-</ecNumber>
    </recommendedName>
</protein>
<proteinExistence type="inferred from homology"/>
<name>A0A318XJV8_9FIRM</name>
<keyword evidence="2" id="KW-0067">ATP-binding</keyword>
<dbReference type="PANTHER" id="PTHR37825">
    <property type="entry name" value="TRNA(MET) CYTIDINE ACETATE LIGASE"/>
    <property type="match status" value="1"/>
</dbReference>
<sequence length="433" mass="47743">MKVLGIIAEYNPFHNGHKYHLEQSKELTGCDAVVCAMSGNFIQRGEPAVINKFARADIALQNGVDLVIELPLPFAMSSAESFAFGAVKLLDSIGIVDCISFGSEQGDLEALEFISDILVNEPAEYKAELKKQLSLGLSFPVCRQRAVCKYMENKPAANFSAALPTVLETSNNILGIEYLKALKRLKSNIRPYTVERIANLYNSKAFTGNISSATAIRNSICSADALNTPSLCSNAAQAVPDISKTVIEKEFNEGRGPVNIYKYENILLALIRNTDICKLGKIAGISEGLEYRIKKAAELSGSFEELLSKIGTKRYTKTRIQRILLSLTAGITKRDTELFMQYGGPQYARILGFNKTGRELLSRMKRTSILPVITKPAAFKNSCNGLLARMLEIEAQSTDIYVLGYSNSSCRKAGQEYTKNMIIYKQDPCTSKF</sequence>
<keyword evidence="2" id="KW-0820">tRNA-binding</keyword>
<dbReference type="OrthoDB" id="9769796at2"/>
<dbReference type="GO" id="GO:0016740">
    <property type="term" value="F:transferase activity"/>
    <property type="evidence" value="ECO:0007669"/>
    <property type="project" value="UniProtKB-KW"/>
</dbReference>
<keyword evidence="1 2" id="KW-0819">tRNA processing</keyword>
<dbReference type="GO" id="GO:0006400">
    <property type="term" value="P:tRNA modification"/>
    <property type="evidence" value="ECO:0007669"/>
    <property type="project" value="UniProtKB-UniRule"/>
</dbReference>
<dbReference type="HAMAP" id="MF_01539">
    <property type="entry name" value="TmcAL"/>
    <property type="match status" value="1"/>
</dbReference>
<evidence type="ECO:0000313" key="4">
    <source>
        <dbReference type="Proteomes" id="UP000248132"/>
    </source>
</evidence>
<comment type="function">
    <text evidence="2">Catalyzes the formation of N(4)-acetylcytidine (ac(4)C) at the wobble position of elongator tRNA(Met), using acetate and ATP as substrates. First activates an acetate ion to form acetyladenylate (Ac-AMP) and then transfers the acetyl group to tRNA to form ac(4)C34.</text>
</comment>
<organism evidence="3 4">
    <name type="scientific">Ruminiclostridium sufflavum DSM 19573</name>
    <dbReference type="NCBI Taxonomy" id="1121337"/>
    <lineage>
        <taxon>Bacteria</taxon>
        <taxon>Bacillati</taxon>
        <taxon>Bacillota</taxon>
        <taxon>Clostridia</taxon>
        <taxon>Eubacteriales</taxon>
        <taxon>Oscillospiraceae</taxon>
        <taxon>Ruminiclostridium</taxon>
    </lineage>
</organism>
<gene>
    <name evidence="2" type="primary">tmcAL</name>
    <name evidence="3" type="ORF">LY28_01981</name>
</gene>
<dbReference type="EC" id="6.3.4.-" evidence="2"/>
<dbReference type="RefSeq" id="WP_110462013.1">
    <property type="nucleotide sequence ID" value="NZ_QKMR01000010.1"/>
</dbReference>
<reference evidence="3 4" key="1">
    <citation type="submission" date="2018-06" db="EMBL/GenBank/DDBJ databases">
        <title>Genomic Encyclopedia of Type Strains, Phase I: the one thousand microbial genomes (KMG-I) project.</title>
        <authorList>
            <person name="Kyrpides N."/>
        </authorList>
    </citation>
    <scope>NUCLEOTIDE SEQUENCE [LARGE SCALE GENOMIC DNA]</scope>
    <source>
        <strain evidence="3 4">DSM 19573</strain>
    </source>
</reference>
<comment type="subcellular location">
    <subcellularLocation>
        <location evidence="2">Cytoplasm</location>
    </subcellularLocation>
</comment>
<dbReference type="GO" id="GO:0005737">
    <property type="term" value="C:cytoplasm"/>
    <property type="evidence" value="ECO:0007669"/>
    <property type="project" value="UniProtKB-SubCell"/>
</dbReference>
<feature type="binding site" evidence="2">
    <location>
        <position position="171"/>
    </location>
    <ligand>
        <name>ATP</name>
        <dbReference type="ChEBI" id="CHEBI:30616"/>
    </ligand>
</feature>
<dbReference type="Pfam" id="PF05636">
    <property type="entry name" value="HIGH_NTase1"/>
    <property type="match status" value="1"/>
</dbReference>
<evidence type="ECO:0000256" key="2">
    <source>
        <dbReference type="HAMAP-Rule" id="MF_01539"/>
    </source>
</evidence>
<feature type="binding site" evidence="2">
    <location>
        <begin position="7"/>
        <end position="20"/>
    </location>
    <ligand>
        <name>ATP</name>
        <dbReference type="ChEBI" id="CHEBI:30616"/>
    </ligand>
</feature>
<feature type="binding site" evidence="2">
    <location>
        <position position="102"/>
    </location>
    <ligand>
        <name>ATP</name>
        <dbReference type="ChEBI" id="CHEBI:30616"/>
    </ligand>
</feature>
<keyword evidence="2" id="KW-0547">Nucleotide-binding</keyword>
<dbReference type="EMBL" id="QKMR01000010">
    <property type="protein sequence ID" value="PYG87610.1"/>
    <property type="molecule type" value="Genomic_DNA"/>
</dbReference>
<keyword evidence="2" id="KW-0436">Ligase</keyword>
<dbReference type="InterPro" id="IPR008513">
    <property type="entry name" value="tRNA(Met)_cyd_acetate_ligase"/>
</dbReference>
<dbReference type="GO" id="GO:0000049">
    <property type="term" value="F:tRNA binding"/>
    <property type="evidence" value="ECO:0007669"/>
    <property type="project" value="UniProtKB-KW"/>
</dbReference>
<dbReference type="NCBIfam" id="NF010191">
    <property type="entry name" value="PRK13670.1"/>
    <property type="match status" value="1"/>
</dbReference>
<keyword evidence="2" id="KW-0694">RNA-binding</keyword>
<comment type="similarity">
    <text evidence="2">Belongs to the TmcAL family.</text>
</comment>
<evidence type="ECO:0000256" key="1">
    <source>
        <dbReference type="ARBA" id="ARBA00022694"/>
    </source>
</evidence>
<keyword evidence="3" id="KW-0808">Transferase</keyword>
<dbReference type="InterPro" id="IPR014729">
    <property type="entry name" value="Rossmann-like_a/b/a_fold"/>
</dbReference>
<keyword evidence="4" id="KW-1185">Reference proteome</keyword>
<dbReference type="SUPFAM" id="SSF52374">
    <property type="entry name" value="Nucleotidylyl transferase"/>
    <property type="match status" value="1"/>
</dbReference>
<dbReference type="PANTHER" id="PTHR37825:SF1">
    <property type="entry name" value="TRNA(MET) CYTIDINE ACETATE LIGASE"/>
    <property type="match status" value="1"/>
</dbReference>
<comment type="caution">
    <text evidence="3">The sequence shown here is derived from an EMBL/GenBank/DDBJ whole genome shotgun (WGS) entry which is preliminary data.</text>
</comment>
<dbReference type="Proteomes" id="UP000248132">
    <property type="component" value="Unassembled WGS sequence"/>
</dbReference>
<accession>A0A318XJV8</accession>